<gene>
    <name evidence="7" type="ORF">ACFQMH_19850</name>
</gene>
<feature type="transmembrane region" description="Helical" evidence="6">
    <location>
        <begin position="134"/>
        <end position="155"/>
    </location>
</feature>
<keyword evidence="5 6" id="KW-0472">Membrane</keyword>
<keyword evidence="3 6" id="KW-0812">Transmembrane</keyword>
<evidence type="ECO:0000256" key="1">
    <source>
        <dbReference type="ARBA" id="ARBA00004651"/>
    </source>
</evidence>
<dbReference type="Gene3D" id="1.20.1740.10">
    <property type="entry name" value="Amino acid/polyamine transporter I"/>
    <property type="match status" value="1"/>
</dbReference>
<feature type="transmembrane region" description="Helical" evidence="6">
    <location>
        <begin position="287"/>
        <end position="312"/>
    </location>
</feature>
<dbReference type="PANTHER" id="PTHR42770:SF16">
    <property type="entry name" value="AMINO ACID PERMEASE"/>
    <property type="match status" value="1"/>
</dbReference>
<dbReference type="InterPro" id="IPR050367">
    <property type="entry name" value="APC_superfamily"/>
</dbReference>
<dbReference type="RefSeq" id="WP_189879483.1">
    <property type="nucleotide sequence ID" value="NZ_BMWA01000034.1"/>
</dbReference>
<organism evidence="7 8">
    <name type="scientific">Streptomyces viridiviolaceus</name>
    <dbReference type="NCBI Taxonomy" id="68282"/>
    <lineage>
        <taxon>Bacteria</taxon>
        <taxon>Bacillati</taxon>
        <taxon>Actinomycetota</taxon>
        <taxon>Actinomycetes</taxon>
        <taxon>Kitasatosporales</taxon>
        <taxon>Streptomycetaceae</taxon>
        <taxon>Streptomyces</taxon>
    </lineage>
</organism>
<feature type="transmembrane region" description="Helical" evidence="6">
    <location>
        <begin position="12"/>
        <end position="34"/>
    </location>
</feature>
<evidence type="ECO:0000256" key="6">
    <source>
        <dbReference type="SAM" id="Phobius"/>
    </source>
</evidence>
<keyword evidence="2" id="KW-1003">Cell membrane</keyword>
<sequence>MAENRTPEVQRLKANSVGLVGVVFMAVATAAPITAMTGNLPIAVGFGNGTGAPAGYLFATLVLTVFSVGYVAMAKRITAAGAFYGYISHGLGRIAGMASGMLAVLAYIVFEASIVGVFAYFARTTVADQLGVDLPWIVYAAAMLAVTAVLAHFDINLTAKALGVMLVAEIAVLFAVATAVLLSGGGPDGIPLEPVDPRNAFTGASAGLGLFFAFWSWVGFESTAMYGEESRDPKRVIPRATLVSVIGVGLFYIYVSWMTIAGNGLRGVVEVSSSAAPLDLFFDPTTAFIGAWAVDAFQWLLLTGSFACGMAFHQCASRYLYAIGREGFLHPALGRTHRSHGSPYIASYVQSAIAVALVCAFWLTGQDPYIHLYTLLAILGTMAILIVQTLCSFAVIGYFRRHHPEDRHWFRTFTAPLLGGVGMTAVVVLLVLNMETAAGLAADSVFFAAIPWIVGAVFFGGIGLGLYLRARRPERYEIIGRIVLEDATERTEDGRPAPDPTAVTRD</sequence>
<dbReference type="PANTHER" id="PTHR42770">
    <property type="entry name" value="AMINO ACID TRANSPORTER-RELATED"/>
    <property type="match status" value="1"/>
</dbReference>
<feature type="transmembrane region" description="Helical" evidence="6">
    <location>
        <begin position="409"/>
        <end position="432"/>
    </location>
</feature>
<feature type="transmembrane region" description="Helical" evidence="6">
    <location>
        <begin position="240"/>
        <end position="260"/>
    </location>
</feature>
<feature type="transmembrane region" description="Helical" evidence="6">
    <location>
        <begin position="54"/>
        <end position="73"/>
    </location>
</feature>
<evidence type="ECO:0000313" key="8">
    <source>
        <dbReference type="Proteomes" id="UP001596409"/>
    </source>
</evidence>
<protein>
    <submittedName>
        <fullName evidence="7">APC family permease</fullName>
    </submittedName>
</protein>
<dbReference type="PIRSF" id="PIRSF006060">
    <property type="entry name" value="AA_transporter"/>
    <property type="match status" value="1"/>
</dbReference>
<dbReference type="InterPro" id="IPR002293">
    <property type="entry name" value="AA/rel_permease1"/>
</dbReference>
<dbReference type="Pfam" id="PF13520">
    <property type="entry name" value="AA_permease_2"/>
    <property type="match status" value="1"/>
</dbReference>
<feature type="transmembrane region" description="Helical" evidence="6">
    <location>
        <begin position="201"/>
        <end position="220"/>
    </location>
</feature>
<evidence type="ECO:0000256" key="4">
    <source>
        <dbReference type="ARBA" id="ARBA00022989"/>
    </source>
</evidence>
<evidence type="ECO:0000313" key="7">
    <source>
        <dbReference type="EMBL" id="MFC7013935.1"/>
    </source>
</evidence>
<evidence type="ECO:0000256" key="5">
    <source>
        <dbReference type="ARBA" id="ARBA00023136"/>
    </source>
</evidence>
<keyword evidence="8" id="KW-1185">Reference proteome</keyword>
<feature type="transmembrane region" description="Helical" evidence="6">
    <location>
        <begin position="345"/>
        <end position="364"/>
    </location>
</feature>
<dbReference type="Proteomes" id="UP001596409">
    <property type="component" value="Unassembled WGS sequence"/>
</dbReference>
<comment type="caution">
    <text evidence="7">The sequence shown here is derived from an EMBL/GenBank/DDBJ whole genome shotgun (WGS) entry which is preliminary data.</text>
</comment>
<feature type="transmembrane region" description="Helical" evidence="6">
    <location>
        <begin position="444"/>
        <end position="468"/>
    </location>
</feature>
<evidence type="ECO:0000256" key="2">
    <source>
        <dbReference type="ARBA" id="ARBA00022475"/>
    </source>
</evidence>
<feature type="transmembrane region" description="Helical" evidence="6">
    <location>
        <begin position="94"/>
        <end position="122"/>
    </location>
</feature>
<name>A0ABW2E6W2_9ACTN</name>
<dbReference type="EMBL" id="JBHSYM010000042">
    <property type="protein sequence ID" value="MFC7013935.1"/>
    <property type="molecule type" value="Genomic_DNA"/>
</dbReference>
<comment type="subcellular location">
    <subcellularLocation>
        <location evidence="1">Cell membrane</location>
        <topology evidence="1">Multi-pass membrane protein</topology>
    </subcellularLocation>
</comment>
<keyword evidence="4 6" id="KW-1133">Transmembrane helix</keyword>
<feature type="transmembrane region" description="Helical" evidence="6">
    <location>
        <begin position="162"/>
        <end position="181"/>
    </location>
</feature>
<evidence type="ECO:0000256" key="3">
    <source>
        <dbReference type="ARBA" id="ARBA00022692"/>
    </source>
</evidence>
<accession>A0ABW2E6W2</accession>
<reference evidence="8" key="1">
    <citation type="journal article" date="2019" name="Int. J. Syst. Evol. Microbiol.">
        <title>The Global Catalogue of Microorganisms (GCM) 10K type strain sequencing project: providing services to taxonomists for standard genome sequencing and annotation.</title>
        <authorList>
            <consortium name="The Broad Institute Genomics Platform"/>
            <consortium name="The Broad Institute Genome Sequencing Center for Infectious Disease"/>
            <person name="Wu L."/>
            <person name="Ma J."/>
        </authorList>
    </citation>
    <scope>NUCLEOTIDE SEQUENCE [LARGE SCALE GENOMIC DNA]</scope>
    <source>
        <strain evidence="8">JCM 4855</strain>
    </source>
</reference>
<feature type="transmembrane region" description="Helical" evidence="6">
    <location>
        <begin position="370"/>
        <end position="397"/>
    </location>
</feature>
<proteinExistence type="predicted"/>